<accession>A0ABV3S4C4</accession>
<dbReference type="EMBL" id="JBFPER010000001">
    <property type="protein sequence ID" value="MEX0380699.1"/>
    <property type="molecule type" value="Genomic_DNA"/>
</dbReference>
<reference evidence="1 2" key="1">
    <citation type="submission" date="2024-07" db="EMBL/GenBank/DDBJ databases">
        <authorList>
            <person name="Yun M."/>
        </authorList>
    </citation>
    <scope>NUCLEOTIDE SEQUENCE [LARGE SCALE GENOMIC DNA]</scope>
    <source>
        <strain evidence="1 2">MS01</strain>
    </source>
</reference>
<evidence type="ECO:0000313" key="2">
    <source>
        <dbReference type="Proteomes" id="UP001556617"/>
    </source>
</evidence>
<gene>
    <name evidence="1" type="ORF">AB3K24_04955</name>
</gene>
<organism evidence="1 2">
    <name type="scientific">Leuconostoc aquikimchii</name>
    <dbReference type="NCBI Taxonomy" id="3236804"/>
    <lineage>
        <taxon>Bacteria</taxon>
        <taxon>Bacillati</taxon>
        <taxon>Bacillota</taxon>
        <taxon>Bacilli</taxon>
        <taxon>Lactobacillales</taxon>
        <taxon>Lactobacillaceae</taxon>
        <taxon>Leuconostoc</taxon>
    </lineage>
</organism>
<protein>
    <submittedName>
        <fullName evidence="1">Uncharacterized protein</fullName>
    </submittedName>
</protein>
<comment type="caution">
    <text evidence="1">The sequence shown here is derived from an EMBL/GenBank/DDBJ whole genome shotgun (WGS) entry which is preliminary data.</text>
</comment>
<name>A0ABV3S4C4_9LACO</name>
<dbReference type="RefSeq" id="WP_367974092.1">
    <property type="nucleotide sequence ID" value="NZ_JBFPEQ010000001.1"/>
</dbReference>
<dbReference type="Proteomes" id="UP001556617">
    <property type="component" value="Unassembled WGS sequence"/>
</dbReference>
<sequence length="215" mass="25142">MKNYFKIKLNDDQINLIENFSLSMRENHRNHRTGGNLHRSSDQIYTDAKRGKSAELILYNFLIDNDVKVSNQPDLTIYPLSEWDDGFDLEIITSKNYKWRIDVKASSQRAHNLMLERKDWSLSTDGSKLIKSSSDIIPSFWFAVNVDSDMTSGTIHGYIPQKFLINAMKDLENRHIYFQGQNIPGTNTTLDADNYIWGYEELRNPLNFLDYYKNK</sequence>
<proteinExistence type="predicted"/>
<evidence type="ECO:0000313" key="1">
    <source>
        <dbReference type="EMBL" id="MEX0380699.1"/>
    </source>
</evidence>
<keyword evidence="2" id="KW-1185">Reference proteome</keyword>